<proteinExistence type="predicted"/>
<protein>
    <submittedName>
        <fullName evidence="2">Fibronectin type III domain protein</fullName>
    </submittedName>
</protein>
<dbReference type="HOGENOM" id="CLU_072572_0_0_10"/>
<dbReference type="KEGG" id="psn:Pedsa_1198"/>
<dbReference type="eggNOG" id="ENOG502Z942">
    <property type="taxonomic scope" value="Bacteria"/>
</dbReference>
<feature type="region of interest" description="Disordered" evidence="1">
    <location>
        <begin position="23"/>
        <end position="47"/>
    </location>
</feature>
<keyword evidence="3" id="KW-1185">Reference proteome</keyword>
<evidence type="ECO:0000313" key="2">
    <source>
        <dbReference type="EMBL" id="ADY51766.1"/>
    </source>
</evidence>
<dbReference type="Proteomes" id="UP000000310">
    <property type="component" value="Chromosome"/>
</dbReference>
<accession>F0SD09</accession>
<dbReference type="RefSeq" id="WP_013632265.1">
    <property type="nucleotide sequence ID" value="NC_015177.1"/>
</dbReference>
<sequence length="300" mass="33751">MNKRILALAVFYLLACKGKDNSAPDQKVDNNLPPKEEPSKEIPPTDIVSKKGMTLSANGAEDTYALINKVLGGTGDVIEVPDVSHPGFGKHITQVFDKDLEKYVFAFHIHVTPDNDRGTDSDRQRNEIKTYDKSPDSLKATLNETVKYSWKFKIDENFKPSSNFTHLHQIKPVDGNASLPIITLTARYKATGDVLELIHTGDDDKAVTKVSIPLVDLKGNWIEVEEQLKYATKGTYDILIKRMKDGKVLLNKSYADLDLWRSGTSVCRPKWGIYRSLLNPQMLRDETVLFNDFGIVEIIK</sequence>
<dbReference type="AlphaFoldDB" id="F0SD09"/>
<organism evidence="2 3">
    <name type="scientific">Pseudopedobacter saltans (strain ATCC 51119 / DSM 12145 / JCM 21818 / CCUG 39354 / LMG 10337 / NBRC 100064 / NCIMB 13643)</name>
    <name type="common">Pedobacter saltans</name>
    <dbReference type="NCBI Taxonomy" id="762903"/>
    <lineage>
        <taxon>Bacteria</taxon>
        <taxon>Pseudomonadati</taxon>
        <taxon>Bacteroidota</taxon>
        <taxon>Sphingobacteriia</taxon>
        <taxon>Sphingobacteriales</taxon>
        <taxon>Sphingobacteriaceae</taxon>
        <taxon>Pseudopedobacter</taxon>
    </lineage>
</organism>
<gene>
    <name evidence="2" type="ordered locus">Pedsa_1198</name>
</gene>
<reference evidence="3" key="2">
    <citation type="submission" date="2011-02" db="EMBL/GenBank/DDBJ databases">
        <title>The complete genome of Pedobacter saltans DSM 12145.</title>
        <authorList>
            <consortium name="US DOE Joint Genome Institute (JGI-PGF)"/>
            <person name="Lucas S."/>
            <person name="Copeland A."/>
            <person name="Lapidus A."/>
            <person name="Bruce D."/>
            <person name="Goodwin L."/>
            <person name="Pitluck S."/>
            <person name="Kyrpides N."/>
            <person name="Mavromatis K."/>
            <person name="Pagani I."/>
            <person name="Ivanova N."/>
            <person name="Ovchinnikova G."/>
            <person name="Lu M."/>
            <person name="Detter J.C."/>
            <person name="Han C."/>
            <person name="Land M."/>
            <person name="Hauser L."/>
            <person name="Markowitz V."/>
            <person name="Cheng J.-F."/>
            <person name="Hugenholtz P."/>
            <person name="Woyke T."/>
            <person name="Wu D."/>
            <person name="Tindall B."/>
            <person name="Pomrenke H.G."/>
            <person name="Brambilla E."/>
            <person name="Klenk H.-P."/>
            <person name="Eisen J.A."/>
        </authorList>
    </citation>
    <scope>NUCLEOTIDE SEQUENCE [LARGE SCALE GENOMIC DNA]</scope>
    <source>
        <strain evidence="3">ATCC 51119 / DSM 12145 / JCM 21818 / LMG 10337 / NBRC 100064 / NCIMB 13643</strain>
    </source>
</reference>
<evidence type="ECO:0000313" key="3">
    <source>
        <dbReference type="Proteomes" id="UP000000310"/>
    </source>
</evidence>
<name>F0SD09_PSESL</name>
<dbReference type="OrthoDB" id="624837at2"/>
<reference evidence="2 3" key="1">
    <citation type="journal article" date="2011" name="Stand. Genomic Sci.">
        <title>Complete genome sequence of the gliding, heparinolytic Pedobacter saltans type strain (113).</title>
        <authorList>
            <person name="Liolios K."/>
            <person name="Sikorski J."/>
            <person name="Lu M."/>
            <person name="Nolan M."/>
            <person name="Lapidus A."/>
            <person name="Lucas S."/>
            <person name="Hammon N."/>
            <person name="Deshpande S."/>
            <person name="Cheng J.F."/>
            <person name="Tapia R."/>
            <person name="Han C."/>
            <person name="Goodwin L."/>
            <person name="Pitluck S."/>
            <person name="Huntemann M."/>
            <person name="Ivanova N."/>
            <person name="Pagani I."/>
            <person name="Mavromatis K."/>
            <person name="Ovchinikova G."/>
            <person name="Pati A."/>
            <person name="Chen A."/>
            <person name="Palaniappan K."/>
            <person name="Land M."/>
            <person name="Hauser L."/>
            <person name="Brambilla E.M."/>
            <person name="Kotsyurbenko O."/>
            <person name="Rohde M."/>
            <person name="Tindall B.J."/>
            <person name="Abt B."/>
            <person name="Goker M."/>
            <person name="Detter J.C."/>
            <person name="Woyke T."/>
            <person name="Bristow J."/>
            <person name="Eisen J.A."/>
            <person name="Markowitz V."/>
            <person name="Hugenholtz P."/>
            <person name="Klenk H.P."/>
            <person name="Kyrpides N.C."/>
        </authorList>
    </citation>
    <scope>NUCLEOTIDE SEQUENCE [LARGE SCALE GENOMIC DNA]</scope>
    <source>
        <strain evidence="3">ATCC 51119 / DSM 12145 / JCM 21818 / LMG 10337 / NBRC 100064 / NCIMB 13643</strain>
    </source>
</reference>
<feature type="compositionally biased region" description="Basic and acidic residues" evidence="1">
    <location>
        <begin position="23"/>
        <end position="40"/>
    </location>
</feature>
<dbReference type="EMBL" id="CP002545">
    <property type="protein sequence ID" value="ADY51766.1"/>
    <property type="molecule type" value="Genomic_DNA"/>
</dbReference>
<dbReference type="Gene3D" id="2.60.120.200">
    <property type="match status" value="1"/>
</dbReference>
<evidence type="ECO:0000256" key="1">
    <source>
        <dbReference type="SAM" id="MobiDB-lite"/>
    </source>
</evidence>
<dbReference type="STRING" id="762903.Pedsa_1198"/>